<dbReference type="Pfam" id="PF00171">
    <property type="entry name" value="Aldedh"/>
    <property type="match status" value="1"/>
</dbReference>
<dbReference type="AlphaFoldDB" id="A0A837DAX0"/>
<organism evidence="3 4">
    <name type="scientific">Saccharomonospora viridis</name>
    <dbReference type="NCBI Taxonomy" id="1852"/>
    <lineage>
        <taxon>Bacteria</taxon>
        <taxon>Bacillati</taxon>
        <taxon>Actinomycetota</taxon>
        <taxon>Actinomycetes</taxon>
        <taxon>Pseudonocardiales</taxon>
        <taxon>Pseudonocardiaceae</taxon>
        <taxon>Saccharomonospora</taxon>
    </lineage>
</organism>
<reference evidence="3 4" key="1">
    <citation type="submission" date="2014-10" db="EMBL/GenBank/DDBJ databases">
        <title>Genome sequence of Micropolyspora internatus JCM3315.</title>
        <authorList>
            <person name="Shin S.-K."/>
            <person name="Yi H."/>
        </authorList>
    </citation>
    <scope>NUCLEOTIDE SEQUENCE [LARGE SCALE GENOMIC DNA]</scope>
    <source>
        <strain evidence="3 4">JCM 3315</strain>
    </source>
</reference>
<accession>A0A837DAX0</accession>
<evidence type="ECO:0000256" key="1">
    <source>
        <dbReference type="ARBA" id="ARBA00023002"/>
    </source>
</evidence>
<dbReference type="InterPro" id="IPR016160">
    <property type="entry name" value="Ald_DH_CS_CYS"/>
</dbReference>
<dbReference type="InterPro" id="IPR016162">
    <property type="entry name" value="Ald_DH_N"/>
</dbReference>
<comment type="caution">
    <text evidence="3">The sequence shown here is derived from an EMBL/GenBank/DDBJ whole genome shotgun (WGS) entry which is preliminary data.</text>
</comment>
<dbReference type="GO" id="GO:0016620">
    <property type="term" value="F:oxidoreductase activity, acting on the aldehyde or oxo group of donors, NAD or NADP as acceptor"/>
    <property type="evidence" value="ECO:0007669"/>
    <property type="project" value="InterPro"/>
</dbReference>
<dbReference type="Gene3D" id="3.40.309.10">
    <property type="entry name" value="Aldehyde Dehydrogenase, Chain A, domain 2"/>
    <property type="match status" value="1"/>
</dbReference>
<dbReference type="EMBL" id="JRZE01000006">
    <property type="protein sequence ID" value="KHF42946.1"/>
    <property type="molecule type" value="Genomic_DNA"/>
</dbReference>
<evidence type="ECO:0000313" key="3">
    <source>
        <dbReference type="EMBL" id="KHF42946.1"/>
    </source>
</evidence>
<dbReference type="InterPro" id="IPR050740">
    <property type="entry name" value="Aldehyde_DH_Superfamily"/>
</dbReference>
<dbReference type="PANTHER" id="PTHR43353">
    <property type="entry name" value="SUCCINATE-SEMIALDEHYDE DEHYDROGENASE, MITOCHONDRIAL"/>
    <property type="match status" value="1"/>
</dbReference>
<keyword evidence="1" id="KW-0560">Oxidoreductase</keyword>
<gene>
    <name evidence="3" type="ORF">MINT15_31480</name>
</gene>
<dbReference type="PANTHER" id="PTHR43353:SF5">
    <property type="entry name" value="SUCCINATE-SEMIALDEHYDE DEHYDROGENASE, MITOCHONDRIAL"/>
    <property type="match status" value="1"/>
</dbReference>
<dbReference type="RefSeq" id="WP_082002411.1">
    <property type="nucleotide sequence ID" value="NZ_CALJZO010000060.1"/>
</dbReference>
<dbReference type="InterPro" id="IPR016163">
    <property type="entry name" value="Ald_DH_C"/>
</dbReference>
<sequence>MTRIVSASSESEGTGSVRTIRHLVAGQWRTGSGAALVDSNPARPDEVVAEGVLAGNEDIDAAVAAARDAFPRWAATPAPVRGRILDRAADILDRHAEEWGTELSREEGKTLAEGVGEVRRAAEILRFYGSEGLRSIGEIYASPRPGERIQVIRKPVGVVTVITPFNFPIAIPAWKIAPALSYGNTVVWKPASVVPLLAVRLAEALVEAGLPEGVLNLLVADGAAGARLVEHAGVDAVTFTGSTDVGKRLIATCGTLARPIQTEMGGKNAAAVLADADLELAAGEVLAGAFRSTGQKCTATSRLVVTDAVADDFLELLVERTKTWHVGDPLSPEVHMGPLVTNAARDQVQAAIEQSVAREPVRVLVGGRPYQDEFRRAGAFLPPTIVELDGDSELWRKELFGPVLAVRRARDDQEALELVNDSQYGLSAAVFTDNLRAVDAAVERLEVGVLHINSETAGADPHVPFGGTKHSGFGPKEQGRAAREFFTTTTTVYLRGSQTGL</sequence>
<protein>
    <recommendedName>
        <fullName evidence="2">Aldehyde dehydrogenase domain-containing protein</fullName>
    </recommendedName>
</protein>
<feature type="domain" description="Aldehyde dehydrogenase" evidence="2">
    <location>
        <begin position="29"/>
        <end position="492"/>
    </location>
</feature>
<dbReference type="Gene3D" id="3.40.605.10">
    <property type="entry name" value="Aldehyde Dehydrogenase, Chain A, domain 1"/>
    <property type="match status" value="1"/>
</dbReference>
<name>A0A837DAX0_9PSEU</name>
<dbReference type="InterPro" id="IPR016161">
    <property type="entry name" value="Ald_DH/histidinol_DH"/>
</dbReference>
<proteinExistence type="predicted"/>
<dbReference type="SUPFAM" id="SSF53720">
    <property type="entry name" value="ALDH-like"/>
    <property type="match status" value="1"/>
</dbReference>
<dbReference type="PROSITE" id="PS00070">
    <property type="entry name" value="ALDEHYDE_DEHYDR_CYS"/>
    <property type="match status" value="1"/>
</dbReference>
<dbReference type="InterPro" id="IPR015590">
    <property type="entry name" value="Aldehyde_DH_dom"/>
</dbReference>
<evidence type="ECO:0000259" key="2">
    <source>
        <dbReference type="Pfam" id="PF00171"/>
    </source>
</evidence>
<evidence type="ECO:0000313" key="4">
    <source>
        <dbReference type="Proteomes" id="UP000030848"/>
    </source>
</evidence>
<dbReference type="Proteomes" id="UP000030848">
    <property type="component" value="Unassembled WGS sequence"/>
</dbReference>